<feature type="region of interest" description="Disordered" evidence="1">
    <location>
        <begin position="377"/>
        <end position="397"/>
    </location>
</feature>
<feature type="chain" id="PRO_5001609415" evidence="2">
    <location>
        <begin position="20"/>
        <end position="919"/>
    </location>
</feature>
<feature type="compositionally biased region" description="Low complexity" evidence="1">
    <location>
        <begin position="377"/>
        <end position="387"/>
    </location>
</feature>
<proteinExistence type="predicted"/>
<evidence type="ECO:0000313" key="3">
    <source>
        <dbReference type="EMBL" id="JAC67263.1"/>
    </source>
</evidence>
<feature type="region of interest" description="Disordered" evidence="1">
    <location>
        <begin position="892"/>
        <end position="919"/>
    </location>
</feature>
<accession>A0A061R5K1</accession>
<feature type="signal peptide" evidence="2">
    <location>
        <begin position="1"/>
        <end position="19"/>
    </location>
</feature>
<gene>
    <name evidence="3" type="ORF">TSPGSL018_11587</name>
</gene>
<protein>
    <submittedName>
        <fullName evidence="3">Uncharacterized protein</fullName>
    </submittedName>
</protein>
<dbReference type="PANTHER" id="PTHR37049">
    <property type="entry name" value="PEPTIDASE S41 FAMILY PROTEIN"/>
    <property type="match status" value="1"/>
</dbReference>
<dbReference type="InterPro" id="IPR052766">
    <property type="entry name" value="S41A_metabolite_peptidase"/>
</dbReference>
<feature type="compositionally biased region" description="Low complexity" evidence="1">
    <location>
        <begin position="892"/>
        <end position="905"/>
    </location>
</feature>
<reference evidence="3" key="1">
    <citation type="submission" date="2014-05" db="EMBL/GenBank/DDBJ databases">
        <title>The transcriptome of the halophilic microalga Tetraselmis sp. GSL018 isolated from the Great Salt Lake, Utah.</title>
        <authorList>
            <person name="Jinkerson R.E."/>
            <person name="D'Adamo S."/>
            <person name="Posewitz M.C."/>
        </authorList>
    </citation>
    <scope>NUCLEOTIDE SEQUENCE</scope>
    <source>
        <strain evidence="3">GSL018</strain>
    </source>
</reference>
<dbReference type="AlphaFoldDB" id="A0A061R5K1"/>
<evidence type="ECO:0000256" key="1">
    <source>
        <dbReference type="SAM" id="MobiDB-lite"/>
    </source>
</evidence>
<dbReference type="EMBL" id="GBEZ01019273">
    <property type="protein sequence ID" value="JAC67263.1"/>
    <property type="molecule type" value="Transcribed_RNA"/>
</dbReference>
<name>A0A061R5K1_9CHLO</name>
<dbReference type="PANTHER" id="PTHR37049:SF4">
    <property type="entry name" value="RHODANESE DOMAIN-CONTAINING PROTEIN"/>
    <property type="match status" value="1"/>
</dbReference>
<sequence>MYLCFLIFFLLLEFPGADSCTVDDPCCFAALHTVVSQPGEVGTQMLYRYTTPTWMRDCLKSVRVDVSPAETTAELLKSCLRSHYVYADLVYNSTETDSALSSTAGKRVGIHSSHLRPAEDIDNVMSSSAVFDDSGRHYNAFDLLYGFARVFSRLNDYRTYFSTPFGTWVLHRVVTLLPSQVDSGEVVMLLVAAPEWDPGSREPGYVGLSEYVAVHKMAPPDLYRYLGKEVTHVNGVPADEYLQLRADAFGGFRSPGARLNDFLASSDAESLSLVPPPGTDEEVFTFSDGTQQTWKLTVVYEGESMDRGEVEAECNDSVSHDTVAGFLAALERDREAALGGAWEQGTPFRANATSALQRLEAWASAVERRSRALGEALGAPAPLPATEDGGGDGEGLTYGGEGGYYGDEGDYEDYDEAGYQSLRPASVQPGLTQVASFWDASEEPFLGVYHLGGDAVVLKIGSLGLESGPWTSEAALFRALHAAFAAADAFARERGIGNLLLDMTSILEGGTDAAAHFLLRLVHPGFGTGGECTAAEMRVSELGGFLTRRGTGSRFLVEMLRAAAPAGAEAAAGAVLRAVEAVRRSLVELLEGLGSDSAFDLLDLDIVAREAERLRRRLQGGELDDDAAARAAAAFAEDAAERLIVAAAGRSEGSLDGALKYDPASGQELKGFAWYRQLREARVRGGRWANHTQPFHKGCQSAAQQFAEIAGGAAVHRFARVVLLTDGVCVGGCSVFVTRAALSGVVRTVSIGGLPSQPPVDVSGPAGAPPDEWDFWARDTLLAAAVSALLGDPPGGAAAGTLPLPLPGAALARFAVTAEHEPLLGPRALPREFCSVPADAHAWVWARAPWQLPSASRPSAGADLLRAWREAARQFAAAPLLSPSWELRAPRAARPAAAPGSAPANQQPPPVVFMGPAEW</sequence>
<keyword evidence="2" id="KW-0732">Signal</keyword>
<organism evidence="3">
    <name type="scientific">Tetraselmis sp. GSL018</name>
    <dbReference type="NCBI Taxonomy" id="582737"/>
    <lineage>
        <taxon>Eukaryota</taxon>
        <taxon>Viridiplantae</taxon>
        <taxon>Chlorophyta</taxon>
        <taxon>core chlorophytes</taxon>
        <taxon>Chlorodendrophyceae</taxon>
        <taxon>Chlorodendrales</taxon>
        <taxon>Chlorodendraceae</taxon>
        <taxon>Tetraselmis</taxon>
    </lineage>
</organism>
<evidence type="ECO:0000256" key="2">
    <source>
        <dbReference type="SAM" id="SignalP"/>
    </source>
</evidence>